<dbReference type="AlphaFoldDB" id="A0A2T3ASK7"/>
<proteinExistence type="inferred from homology"/>
<evidence type="ECO:0000256" key="4">
    <source>
        <dbReference type="ARBA" id="ARBA00022630"/>
    </source>
</evidence>
<name>A0A2T3ASK7_AMORE</name>
<keyword evidence="5 8" id="KW-0274">FAD</keyword>
<protein>
    <recommendedName>
        <fullName evidence="11">FAD-binding FR-type domain-containing protein</fullName>
    </recommendedName>
</protein>
<dbReference type="GO" id="GO:0016020">
    <property type="term" value="C:membrane"/>
    <property type="evidence" value="ECO:0007669"/>
    <property type="project" value="UniProtKB-SubCell"/>
</dbReference>
<dbReference type="Gene3D" id="3.40.50.80">
    <property type="entry name" value="Nucleotide-binding domain of ferredoxin-NADP reductase (FNR) module"/>
    <property type="match status" value="1"/>
</dbReference>
<dbReference type="GO" id="GO:0005739">
    <property type="term" value="C:mitochondrion"/>
    <property type="evidence" value="ECO:0007669"/>
    <property type="project" value="TreeGrafter"/>
</dbReference>
<organism evidence="12 13">
    <name type="scientific">Amorphotheca resinae ATCC 22711</name>
    <dbReference type="NCBI Taxonomy" id="857342"/>
    <lineage>
        <taxon>Eukaryota</taxon>
        <taxon>Fungi</taxon>
        <taxon>Dikarya</taxon>
        <taxon>Ascomycota</taxon>
        <taxon>Pezizomycotina</taxon>
        <taxon>Leotiomycetes</taxon>
        <taxon>Helotiales</taxon>
        <taxon>Amorphothecaceae</taxon>
        <taxon>Amorphotheca</taxon>
    </lineage>
</organism>
<feature type="binding site" evidence="8">
    <location>
        <position position="257"/>
    </location>
    <ligand>
        <name>FAD</name>
        <dbReference type="ChEBI" id="CHEBI:57692"/>
    </ligand>
</feature>
<dbReference type="FunCoup" id="A0A2T3ASK7">
    <property type="interactions" value="31"/>
</dbReference>
<dbReference type="InterPro" id="IPR017938">
    <property type="entry name" value="Riboflavin_synthase-like_b-brl"/>
</dbReference>
<dbReference type="PRINTS" id="PR00406">
    <property type="entry name" value="CYTB5RDTASE"/>
</dbReference>
<evidence type="ECO:0000256" key="10">
    <source>
        <dbReference type="SAM" id="Phobius"/>
    </source>
</evidence>
<evidence type="ECO:0000313" key="13">
    <source>
        <dbReference type="Proteomes" id="UP000241818"/>
    </source>
</evidence>
<feature type="binding site" evidence="8">
    <location>
        <position position="256"/>
    </location>
    <ligand>
        <name>FAD</name>
        <dbReference type="ChEBI" id="CHEBI:57692"/>
    </ligand>
</feature>
<evidence type="ECO:0000256" key="8">
    <source>
        <dbReference type="PIRSR" id="PIRSR601834-1"/>
    </source>
</evidence>
<dbReference type="Proteomes" id="UP000241818">
    <property type="component" value="Unassembled WGS sequence"/>
</dbReference>
<dbReference type="PROSITE" id="PS51384">
    <property type="entry name" value="FAD_FR"/>
    <property type="match status" value="1"/>
</dbReference>
<evidence type="ECO:0000256" key="2">
    <source>
        <dbReference type="ARBA" id="ARBA00004370"/>
    </source>
</evidence>
<dbReference type="Pfam" id="PF00175">
    <property type="entry name" value="NAD_binding_1"/>
    <property type="match status" value="1"/>
</dbReference>
<dbReference type="Pfam" id="PF00970">
    <property type="entry name" value="FAD_binding_6"/>
    <property type="match status" value="1"/>
</dbReference>
<dbReference type="RefSeq" id="XP_024717644.1">
    <property type="nucleotide sequence ID" value="XM_024866994.1"/>
</dbReference>
<feature type="transmembrane region" description="Helical" evidence="10">
    <location>
        <begin position="136"/>
        <end position="155"/>
    </location>
</feature>
<comment type="similarity">
    <text evidence="3">Belongs to the flavoprotein pyridine nucleotide cytochrome reductase family.</text>
</comment>
<feature type="binding site" evidence="8">
    <location>
        <position position="247"/>
    </location>
    <ligand>
        <name>FAD</name>
        <dbReference type="ChEBI" id="CHEBI:57692"/>
    </ligand>
</feature>
<dbReference type="SUPFAM" id="SSF52343">
    <property type="entry name" value="Ferredoxin reductase-like, C-terminal NADP-linked domain"/>
    <property type="match status" value="1"/>
</dbReference>
<comment type="cofactor">
    <cofactor evidence="1 8">
        <name>FAD</name>
        <dbReference type="ChEBI" id="CHEBI:57692"/>
    </cofactor>
</comment>
<dbReference type="InterPro" id="IPR001834">
    <property type="entry name" value="CBR-like"/>
</dbReference>
<dbReference type="EMBL" id="KZ679016">
    <property type="protein sequence ID" value="PSS10465.1"/>
    <property type="molecule type" value="Genomic_DNA"/>
</dbReference>
<comment type="subcellular location">
    <subcellularLocation>
        <location evidence="2">Membrane</location>
    </subcellularLocation>
</comment>
<feature type="compositionally biased region" description="Basic and acidic residues" evidence="9">
    <location>
        <begin position="44"/>
        <end position="57"/>
    </location>
</feature>
<dbReference type="CDD" id="cd06183">
    <property type="entry name" value="cyt_b5_reduct_like"/>
    <property type="match status" value="1"/>
</dbReference>
<dbReference type="InterPro" id="IPR017927">
    <property type="entry name" value="FAD-bd_FR_type"/>
</dbReference>
<evidence type="ECO:0000256" key="3">
    <source>
        <dbReference type="ARBA" id="ARBA00006105"/>
    </source>
</evidence>
<keyword evidence="10" id="KW-1133">Transmembrane helix</keyword>
<evidence type="ECO:0000256" key="6">
    <source>
        <dbReference type="ARBA" id="ARBA00023002"/>
    </source>
</evidence>
<feature type="domain" description="FAD-binding FR-type" evidence="11">
    <location>
        <begin position="170"/>
        <end position="281"/>
    </location>
</feature>
<keyword evidence="13" id="KW-1185">Reference proteome</keyword>
<sequence length="450" mass="50649">MQCLRLKTRWKFSNPSSKQPCLPLPIRRALQQPRCPGSRKFSSRRAEDPDNQPERPDESFEQLIARFGHPGKWPKDQIFKASKNETLTNELERYYSRVQIFPILPLPFRGPMPRLLITYKEPMSKETIGRWRRAIWLYRIAWLVGIGYLINTYILSDSTNSKGHAIFDAPRFVPFSIVAREDVSPTSFILTLRPSHGVKPGVDPYADEWDKGTWSVEFKQPQLQIARSYTPLPPNSDVQDPGDLRFLIRKERGGEVSNYLARLPVGGKVEIRGPHPEIDLPRDITDVVFLAGGTGIAPAMQVAYTLLDKRTGDERPRIHIVWANRKREDCVGGVDSSSAGSLTEDPLQSTGTIVRELQMMQNSHPEHLSVDYLVDEEGTFLDQTKISALTTGISQSSASTGSKLIFVSGPEGFINVLAGPKKWEDGEEKQGEVGGVIGRMGVTDWKVWKL</sequence>
<gene>
    <name evidence="12" type="ORF">M430DRAFT_36788</name>
</gene>
<feature type="region of interest" description="Disordered" evidence="9">
    <location>
        <begin position="14"/>
        <end position="57"/>
    </location>
</feature>
<evidence type="ECO:0000256" key="1">
    <source>
        <dbReference type="ARBA" id="ARBA00001974"/>
    </source>
</evidence>
<dbReference type="InterPro" id="IPR001433">
    <property type="entry name" value="OxRdtase_FAD/NAD-bd"/>
</dbReference>
<keyword evidence="6" id="KW-0560">Oxidoreductase</keyword>
<accession>A0A2T3ASK7</accession>
<feature type="binding site" evidence="8">
    <location>
        <position position="227"/>
    </location>
    <ligand>
        <name>FAD</name>
        <dbReference type="ChEBI" id="CHEBI:57692"/>
    </ligand>
</feature>
<dbReference type="InterPro" id="IPR039261">
    <property type="entry name" value="FNR_nucleotide-bd"/>
</dbReference>
<keyword evidence="4 8" id="KW-0285">Flavoprotein</keyword>
<keyword evidence="7 10" id="KW-0472">Membrane</keyword>
<evidence type="ECO:0000256" key="7">
    <source>
        <dbReference type="ARBA" id="ARBA00023136"/>
    </source>
</evidence>
<dbReference type="PANTHER" id="PTHR19370">
    <property type="entry name" value="NADH-CYTOCHROME B5 REDUCTASE"/>
    <property type="match status" value="1"/>
</dbReference>
<dbReference type="PANTHER" id="PTHR19370:SF189">
    <property type="entry name" value="CYTOCHROME C MITOCHONDRIAL IMPORT FACTOR CYC2"/>
    <property type="match status" value="1"/>
</dbReference>
<evidence type="ECO:0000256" key="9">
    <source>
        <dbReference type="SAM" id="MobiDB-lite"/>
    </source>
</evidence>
<feature type="binding site" evidence="8">
    <location>
        <position position="229"/>
    </location>
    <ligand>
        <name>FAD</name>
        <dbReference type="ChEBI" id="CHEBI:57692"/>
    </ligand>
</feature>
<dbReference type="STRING" id="857342.A0A2T3ASK7"/>
<evidence type="ECO:0000313" key="12">
    <source>
        <dbReference type="EMBL" id="PSS10465.1"/>
    </source>
</evidence>
<dbReference type="Gene3D" id="2.40.30.10">
    <property type="entry name" value="Translation factors"/>
    <property type="match status" value="1"/>
</dbReference>
<dbReference type="InParanoid" id="A0A2T3ASK7"/>
<dbReference type="GO" id="GO:0016491">
    <property type="term" value="F:oxidoreductase activity"/>
    <property type="evidence" value="ECO:0007669"/>
    <property type="project" value="UniProtKB-KW"/>
</dbReference>
<keyword evidence="10" id="KW-0812">Transmembrane</keyword>
<evidence type="ECO:0000256" key="5">
    <source>
        <dbReference type="ARBA" id="ARBA00022827"/>
    </source>
</evidence>
<dbReference type="InterPro" id="IPR008333">
    <property type="entry name" value="Cbr1-like_FAD-bd_dom"/>
</dbReference>
<dbReference type="GeneID" id="36575075"/>
<dbReference type="OrthoDB" id="432685at2759"/>
<evidence type="ECO:0000259" key="11">
    <source>
        <dbReference type="PROSITE" id="PS51384"/>
    </source>
</evidence>
<dbReference type="SUPFAM" id="SSF63380">
    <property type="entry name" value="Riboflavin synthase domain-like"/>
    <property type="match status" value="1"/>
</dbReference>
<reference evidence="12 13" key="1">
    <citation type="journal article" date="2018" name="New Phytol.">
        <title>Comparative genomics and transcriptomics depict ericoid mycorrhizal fungi as versatile saprotrophs and plant mutualists.</title>
        <authorList>
            <person name="Martino E."/>
            <person name="Morin E."/>
            <person name="Grelet G.A."/>
            <person name="Kuo A."/>
            <person name="Kohler A."/>
            <person name="Daghino S."/>
            <person name="Barry K.W."/>
            <person name="Cichocki N."/>
            <person name="Clum A."/>
            <person name="Dockter R.B."/>
            <person name="Hainaut M."/>
            <person name="Kuo R.C."/>
            <person name="LaButti K."/>
            <person name="Lindahl B.D."/>
            <person name="Lindquist E.A."/>
            <person name="Lipzen A."/>
            <person name="Khouja H.R."/>
            <person name="Magnuson J."/>
            <person name="Murat C."/>
            <person name="Ohm R.A."/>
            <person name="Singer S.W."/>
            <person name="Spatafora J.W."/>
            <person name="Wang M."/>
            <person name="Veneault-Fourrey C."/>
            <person name="Henrissat B."/>
            <person name="Grigoriev I.V."/>
            <person name="Martin F.M."/>
            <person name="Perotto S."/>
        </authorList>
    </citation>
    <scope>NUCLEOTIDE SEQUENCE [LARGE SCALE GENOMIC DNA]</scope>
    <source>
        <strain evidence="12 13">ATCC 22711</strain>
    </source>
</reference>